<accession>A0AAV1I385</accession>
<dbReference type="GO" id="GO:0000118">
    <property type="term" value="C:histone deacetylase complex"/>
    <property type="evidence" value="ECO:0007669"/>
    <property type="project" value="TreeGrafter"/>
</dbReference>
<dbReference type="Gene3D" id="3.40.800.20">
    <property type="entry name" value="Histone deacetylase domain"/>
    <property type="match status" value="1"/>
</dbReference>
<feature type="region of interest" description="Disordered" evidence="1">
    <location>
        <begin position="901"/>
        <end position="940"/>
    </location>
</feature>
<dbReference type="InterPro" id="IPR023801">
    <property type="entry name" value="His_deacetylse_dom"/>
</dbReference>
<feature type="domain" description="Histone deacetylase" evidence="2">
    <location>
        <begin position="424"/>
        <end position="718"/>
    </location>
</feature>
<dbReference type="PANTHER" id="PTHR10625">
    <property type="entry name" value="HISTONE DEACETYLASE HDAC1-RELATED"/>
    <property type="match status" value="1"/>
</dbReference>
<dbReference type="InterPro" id="IPR000286">
    <property type="entry name" value="HDACs"/>
</dbReference>
<feature type="compositionally biased region" description="Polar residues" evidence="1">
    <location>
        <begin position="130"/>
        <end position="146"/>
    </location>
</feature>
<evidence type="ECO:0000313" key="4">
    <source>
        <dbReference type="Proteomes" id="UP001314263"/>
    </source>
</evidence>
<dbReference type="Pfam" id="PF00850">
    <property type="entry name" value="Hist_deacetyl"/>
    <property type="match status" value="1"/>
</dbReference>
<sequence length="940" mass="98647">MGRMCSHGVTESALSWAKEVETPSSLRLSASMPIDSQVEGSKDWGKALDWAEGAEVEAEEWAGKPDPAELDAWHREPSPEASRPAPDAAQAVGDAPPHGGQAQGRGSKRSASLQLSSSLAQGTSREEVIQQGTHEQTHPRQPQRWTPSPGSASPALAPPGLASPAGVLQQAAAGDSAAPRQRPHSSSDEDLVSAQEGTPSEEADEEGVLAPEHSLDGDDQAGEEPAAARVYPLQSLGVSGGAPTALTGDTDMNGDMDYSSSSETGDREDEEAMSSGADSDEENLPVDVAKALGPENLNLRAVAALSHDASVLRTLGLPPPDGDSGLAVAAASAAGLGMAAGDNSDEELDSEDLDYALDASCTNCTGHTFDGFCQDCGHDAVNDEALFSSMARRGDPPARPPSGVTGLAFDERMTMHSEQSSAPHPERPDRIRAVIARLQASGLADRCRPIPCREATSAELQTCHDLHLVHSVARKSAEAAGISGEPPSLAYFTQDTYVNAHTNSCARLAAGSCIDVATAVTRGQVANGAAIVRPPGHHAESGMAMGFCYFNNAGVAARAAQEAGAGRVIILDWDVHFGNGTQQIFSDDPSVLYMSIHRYDGGHFYPGTGAVDEVGEGAGEGHSVNVPWPMGGMGNGDYMAAFNHVIMPIAYEYQPDLIIVSAGFDASIGDPIGGCRVTPEGYAHMTHMLGAVAPLAVLLEGGYNLRATAAGCEAVLRVLLGQKVPAFSRPAVPSTPGLMAIQQVIRTQAKYWKCMRALSDQASMDPYVSPYALGRSGGMDLNGMSPRHLAKKLRPDSGESFGTPTSGHTAAQLPAFPVISAPALHGIKEEGHARVPISPRGVLRNSELGSLIPNSPQSVNRALHRQKFLSMRHRGKRERRYQMLHALHLVALRHMIKRHCQAKSSKRQLTSTPVSGSAHAASPFGPPHAAAAFPGHATHQ</sequence>
<dbReference type="GO" id="GO:0040029">
    <property type="term" value="P:epigenetic regulation of gene expression"/>
    <property type="evidence" value="ECO:0007669"/>
    <property type="project" value="TreeGrafter"/>
</dbReference>
<dbReference type="Proteomes" id="UP001314263">
    <property type="component" value="Unassembled WGS sequence"/>
</dbReference>
<dbReference type="EMBL" id="CAUYUE010000005">
    <property type="protein sequence ID" value="CAK0772037.1"/>
    <property type="molecule type" value="Genomic_DNA"/>
</dbReference>
<dbReference type="PRINTS" id="PR01270">
    <property type="entry name" value="HDASUPER"/>
</dbReference>
<proteinExistence type="predicted"/>
<feature type="compositionally biased region" description="Low complexity" evidence="1">
    <location>
        <begin position="915"/>
        <end position="940"/>
    </location>
</feature>
<name>A0AAV1I385_9CHLO</name>
<protein>
    <recommendedName>
        <fullName evidence="2">Histone deacetylase domain-containing protein</fullName>
    </recommendedName>
</protein>
<comment type="caution">
    <text evidence="3">The sequence shown here is derived from an EMBL/GenBank/DDBJ whole genome shotgun (WGS) entry which is preliminary data.</text>
</comment>
<dbReference type="InterPro" id="IPR023696">
    <property type="entry name" value="Ureohydrolase_dom_sf"/>
</dbReference>
<feature type="compositionally biased region" description="Basic and acidic residues" evidence="1">
    <location>
        <begin position="61"/>
        <end position="78"/>
    </location>
</feature>
<evidence type="ECO:0000259" key="2">
    <source>
        <dbReference type="Pfam" id="PF00850"/>
    </source>
</evidence>
<dbReference type="PANTHER" id="PTHR10625:SF25">
    <property type="entry name" value="HISTONE DEACETYLASE 18-RELATED"/>
    <property type="match status" value="1"/>
</dbReference>
<gene>
    <name evidence="3" type="ORF">CVIRNUC_003922</name>
</gene>
<dbReference type="GO" id="GO:0005737">
    <property type="term" value="C:cytoplasm"/>
    <property type="evidence" value="ECO:0007669"/>
    <property type="project" value="TreeGrafter"/>
</dbReference>
<feature type="region of interest" description="Disordered" evidence="1">
    <location>
        <begin position="16"/>
        <end position="283"/>
    </location>
</feature>
<feature type="compositionally biased region" description="Acidic residues" evidence="1">
    <location>
        <begin position="266"/>
        <end position="283"/>
    </location>
</feature>
<dbReference type="SUPFAM" id="SSF52768">
    <property type="entry name" value="Arginase/deacetylase"/>
    <property type="match status" value="1"/>
</dbReference>
<organism evidence="3 4">
    <name type="scientific">Coccomyxa viridis</name>
    <dbReference type="NCBI Taxonomy" id="1274662"/>
    <lineage>
        <taxon>Eukaryota</taxon>
        <taxon>Viridiplantae</taxon>
        <taxon>Chlorophyta</taxon>
        <taxon>core chlorophytes</taxon>
        <taxon>Trebouxiophyceae</taxon>
        <taxon>Trebouxiophyceae incertae sedis</taxon>
        <taxon>Coccomyxaceae</taxon>
        <taxon>Coccomyxa</taxon>
    </lineage>
</organism>
<reference evidence="3 4" key="1">
    <citation type="submission" date="2023-10" db="EMBL/GenBank/DDBJ databases">
        <authorList>
            <person name="Maclean D."/>
            <person name="Macfadyen A."/>
        </authorList>
    </citation>
    <scope>NUCLEOTIDE SEQUENCE [LARGE SCALE GENOMIC DNA]</scope>
</reference>
<evidence type="ECO:0000313" key="3">
    <source>
        <dbReference type="EMBL" id="CAK0772037.1"/>
    </source>
</evidence>
<dbReference type="GO" id="GO:0004407">
    <property type="term" value="F:histone deacetylase activity"/>
    <property type="evidence" value="ECO:0007669"/>
    <property type="project" value="TreeGrafter"/>
</dbReference>
<feature type="compositionally biased region" description="Low complexity" evidence="1">
    <location>
        <begin position="110"/>
        <end position="121"/>
    </location>
</feature>
<dbReference type="AlphaFoldDB" id="A0AAV1I385"/>
<dbReference type="InterPro" id="IPR037138">
    <property type="entry name" value="His_deacetylse_dom_sf"/>
</dbReference>
<feature type="compositionally biased region" description="Low complexity" evidence="1">
    <location>
        <begin position="147"/>
        <end position="166"/>
    </location>
</feature>
<evidence type="ECO:0000256" key="1">
    <source>
        <dbReference type="SAM" id="MobiDB-lite"/>
    </source>
</evidence>
<keyword evidence="4" id="KW-1185">Reference proteome</keyword>